<dbReference type="Gene3D" id="1.20.1070.10">
    <property type="entry name" value="Rhodopsin 7-helix transmembrane proteins"/>
    <property type="match status" value="1"/>
</dbReference>
<feature type="transmembrane region" description="Helical" evidence="11">
    <location>
        <begin position="271"/>
        <end position="293"/>
    </location>
</feature>
<comment type="similarity">
    <text evidence="2">Belongs to the G-protein coupled receptor 1 family.</text>
</comment>
<dbReference type="PANTHER" id="PTHR24228:SF74">
    <property type="entry name" value="G-PROTEIN COUPLED RECEPTORS FAMILY 1 PROFILE DOMAIN-CONTAINING PROTEIN"/>
    <property type="match status" value="1"/>
</dbReference>
<dbReference type="SUPFAM" id="SSF81321">
    <property type="entry name" value="Family A G protein-coupled receptor-like"/>
    <property type="match status" value="1"/>
</dbReference>
<proteinExistence type="inferred from homology"/>
<dbReference type="PROSITE" id="PS50262">
    <property type="entry name" value="G_PROTEIN_RECEP_F1_2"/>
    <property type="match status" value="1"/>
</dbReference>
<feature type="transmembrane region" description="Helical" evidence="11">
    <location>
        <begin position="360"/>
        <end position="383"/>
    </location>
</feature>
<evidence type="ECO:0000256" key="5">
    <source>
        <dbReference type="ARBA" id="ARBA00022989"/>
    </source>
</evidence>
<dbReference type="InterPro" id="IPR000276">
    <property type="entry name" value="GPCR_Rhodpsn"/>
</dbReference>
<dbReference type="CDD" id="cd00637">
    <property type="entry name" value="7tm_classA_rhodopsin-like"/>
    <property type="match status" value="1"/>
</dbReference>
<keyword evidence="9" id="KW-0807">Transducer</keyword>
<evidence type="ECO:0000256" key="2">
    <source>
        <dbReference type="ARBA" id="ARBA00010663"/>
    </source>
</evidence>
<dbReference type="PANTHER" id="PTHR24228">
    <property type="entry name" value="B2 BRADYKININ RECEPTOR/ANGIOTENSIN II RECEPTOR"/>
    <property type="match status" value="1"/>
</dbReference>
<dbReference type="GO" id="GO:0004930">
    <property type="term" value="F:G protein-coupled receptor activity"/>
    <property type="evidence" value="ECO:0007669"/>
    <property type="project" value="UniProtKB-KW"/>
</dbReference>
<evidence type="ECO:0000256" key="9">
    <source>
        <dbReference type="ARBA" id="ARBA00023224"/>
    </source>
</evidence>
<evidence type="ECO:0000256" key="11">
    <source>
        <dbReference type="SAM" id="Phobius"/>
    </source>
</evidence>
<feature type="transmembrane region" description="Helical" evidence="11">
    <location>
        <begin position="314"/>
        <end position="340"/>
    </location>
</feature>
<dbReference type="GO" id="GO:0005886">
    <property type="term" value="C:plasma membrane"/>
    <property type="evidence" value="ECO:0007669"/>
    <property type="project" value="UniProtKB-SubCell"/>
</dbReference>
<keyword evidence="3" id="KW-1003">Cell membrane</keyword>
<keyword evidence="6" id="KW-0297">G-protein coupled receptor</keyword>
<dbReference type="Proteomes" id="UP000283509">
    <property type="component" value="Unassembled WGS sequence"/>
</dbReference>
<evidence type="ECO:0000256" key="7">
    <source>
        <dbReference type="ARBA" id="ARBA00023136"/>
    </source>
</evidence>
<evidence type="ECO:0000256" key="3">
    <source>
        <dbReference type="ARBA" id="ARBA00022475"/>
    </source>
</evidence>
<dbReference type="AlphaFoldDB" id="A0A3R7PKM0"/>
<evidence type="ECO:0000313" key="13">
    <source>
        <dbReference type="EMBL" id="ROT74921.1"/>
    </source>
</evidence>
<evidence type="ECO:0000256" key="10">
    <source>
        <dbReference type="SAM" id="MobiDB-lite"/>
    </source>
</evidence>
<keyword evidence="5 11" id="KW-1133">Transmembrane helix</keyword>
<feature type="domain" description="G-protein coupled receptors family 1 profile" evidence="12">
    <location>
        <begin position="209"/>
        <end position="471"/>
    </location>
</feature>
<dbReference type="PRINTS" id="PR00237">
    <property type="entry name" value="GPCRRHODOPSN"/>
</dbReference>
<feature type="transmembrane region" description="Helical" evidence="11">
    <location>
        <begin position="453"/>
        <end position="474"/>
    </location>
</feature>
<evidence type="ECO:0000259" key="12">
    <source>
        <dbReference type="PROSITE" id="PS50262"/>
    </source>
</evidence>
<reference evidence="13 14" key="2">
    <citation type="submission" date="2019-01" db="EMBL/GenBank/DDBJ databases">
        <title>The decoding of complex shrimp genome reveals the adaptation for benthos swimmer, frequently molting mechanism and breeding impact on genome.</title>
        <authorList>
            <person name="Sun Y."/>
            <person name="Gao Y."/>
            <person name="Yu Y."/>
        </authorList>
    </citation>
    <scope>NUCLEOTIDE SEQUENCE [LARGE SCALE GENOMIC DNA]</scope>
    <source>
        <tissue evidence="13">Muscle</tissue>
    </source>
</reference>
<dbReference type="OrthoDB" id="6361638at2759"/>
<keyword evidence="7 11" id="KW-0472">Membrane</keyword>
<keyword evidence="14" id="KW-1185">Reference proteome</keyword>
<keyword evidence="8" id="KW-0675">Receptor</keyword>
<dbReference type="EMBL" id="QCYY01001832">
    <property type="protein sequence ID" value="ROT74921.1"/>
    <property type="molecule type" value="Genomic_DNA"/>
</dbReference>
<gene>
    <name evidence="13" type="ORF">C7M84_006554</name>
</gene>
<sequence>MKWTQSRNLESPFRNSALPFASGTVLHFAVAHRKCVINISRDTGSDAAEQTLGILQVTAVDRLCTRRMSAMRPLVRQVTDISHIIWLIFLITATTPGTHATSDATTPGITEANTDAATNETTATVLAVHNTSSTTIPNTTQSSLDAVTFPETAMPTAPPVRDYRDATNTSPPAEITSAEEQANLRVYSPQILGFTAACVILTGIVGAVGNLLAALSLLNSRQLRQSPSTAFMVNLPACLLPVCVVGLPMFAAGCIQIQWYGRVLMPEWVCIFGFALGLTFSQVHLHTLCAIAFNRLVAVVWPAKYKQLMQAKVVKVYLGLLWIYSALLWLPLTFGGRLVYVPKELMVSMKDDSPRKTGKAFHVFLTYLLPIMLTSVCYIVMYFKVRQTRRRRPGARTKAGDEASLSDGTNVMRQWDDHVTRTILVLFVLLLVCSVPHLVIHVLHLHAKHPQTWLLLHVVFWLQFCLDPIIYVLMSQHYRLACLEYLQKVFPRMNTLRISSGSDRDNPKTDNSNQFLQGTKYEVRHSQRPDFGEDSKNPMLMPV</sequence>
<feature type="transmembrane region" description="Helical" evidence="11">
    <location>
        <begin position="423"/>
        <end position="447"/>
    </location>
</feature>
<evidence type="ECO:0000256" key="8">
    <source>
        <dbReference type="ARBA" id="ARBA00023170"/>
    </source>
</evidence>
<evidence type="ECO:0000256" key="6">
    <source>
        <dbReference type="ARBA" id="ARBA00023040"/>
    </source>
</evidence>
<evidence type="ECO:0000256" key="1">
    <source>
        <dbReference type="ARBA" id="ARBA00004651"/>
    </source>
</evidence>
<feature type="transmembrane region" description="Helical" evidence="11">
    <location>
        <begin position="191"/>
        <end position="218"/>
    </location>
</feature>
<feature type="region of interest" description="Disordered" evidence="10">
    <location>
        <begin position="523"/>
        <end position="543"/>
    </location>
</feature>
<feature type="compositionally biased region" description="Basic and acidic residues" evidence="10">
    <location>
        <begin position="523"/>
        <end position="536"/>
    </location>
</feature>
<feature type="transmembrane region" description="Helical" evidence="11">
    <location>
        <begin position="230"/>
        <end position="259"/>
    </location>
</feature>
<dbReference type="Pfam" id="PF00001">
    <property type="entry name" value="7tm_1"/>
    <property type="match status" value="1"/>
</dbReference>
<comment type="subcellular location">
    <subcellularLocation>
        <location evidence="1">Cell membrane</location>
        <topology evidence="1">Multi-pass membrane protein</topology>
    </subcellularLocation>
</comment>
<reference evidence="13 14" key="1">
    <citation type="submission" date="2018-04" db="EMBL/GenBank/DDBJ databases">
        <authorList>
            <person name="Zhang X."/>
            <person name="Yuan J."/>
            <person name="Li F."/>
            <person name="Xiang J."/>
        </authorList>
    </citation>
    <scope>NUCLEOTIDE SEQUENCE [LARGE SCALE GENOMIC DNA]</scope>
    <source>
        <tissue evidence="13">Muscle</tissue>
    </source>
</reference>
<protein>
    <recommendedName>
        <fullName evidence="12">G-protein coupled receptors family 1 profile domain-containing protein</fullName>
    </recommendedName>
</protein>
<evidence type="ECO:0000256" key="4">
    <source>
        <dbReference type="ARBA" id="ARBA00022692"/>
    </source>
</evidence>
<organism evidence="13 14">
    <name type="scientific">Penaeus vannamei</name>
    <name type="common">Whiteleg shrimp</name>
    <name type="synonym">Litopenaeus vannamei</name>
    <dbReference type="NCBI Taxonomy" id="6689"/>
    <lineage>
        <taxon>Eukaryota</taxon>
        <taxon>Metazoa</taxon>
        <taxon>Ecdysozoa</taxon>
        <taxon>Arthropoda</taxon>
        <taxon>Crustacea</taxon>
        <taxon>Multicrustacea</taxon>
        <taxon>Malacostraca</taxon>
        <taxon>Eumalacostraca</taxon>
        <taxon>Eucarida</taxon>
        <taxon>Decapoda</taxon>
        <taxon>Dendrobranchiata</taxon>
        <taxon>Penaeoidea</taxon>
        <taxon>Penaeidae</taxon>
        <taxon>Penaeus</taxon>
    </lineage>
</organism>
<dbReference type="InterPro" id="IPR017452">
    <property type="entry name" value="GPCR_Rhodpsn_7TM"/>
</dbReference>
<evidence type="ECO:0000313" key="14">
    <source>
        <dbReference type="Proteomes" id="UP000283509"/>
    </source>
</evidence>
<accession>A0A3R7PKM0</accession>
<comment type="caution">
    <text evidence="13">The sequence shown here is derived from an EMBL/GenBank/DDBJ whole genome shotgun (WGS) entry which is preliminary data.</text>
</comment>
<keyword evidence="4 11" id="KW-0812">Transmembrane</keyword>
<name>A0A3R7PKM0_PENVA</name>